<dbReference type="EC" id="2.5.1.60" evidence="6"/>
<evidence type="ECO:0000313" key="8">
    <source>
        <dbReference type="EMBL" id="KAG5457902.1"/>
    </source>
</evidence>
<dbReference type="AlphaFoldDB" id="A0A8H7ZR59"/>
<dbReference type="GO" id="GO:0097354">
    <property type="term" value="P:prenylation"/>
    <property type="evidence" value="ECO:0007669"/>
    <property type="project" value="UniProtKB-UniRule"/>
</dbReference>
<dbReference type="Proteomes" id="UP000673691">
    <property type="component" value="Unassembled WGS sequence"/>
</dbReference>
<dbReference type="InterPro" id="IPR002088">
    <property type="entry name" value="Prenyl_trans_a"/>
</dbReference>
<dbReference type="OrthoDB" id="1658at2759"/>
<feature type="compositionally biased region" description="Basic residues" evidence="7">
    <location>
        <begin position="18"/>
        <end position="40"/>
    </location>
</feature>
<evidence type="ECO:0000256" key="3">
    <source>
        <dbReference type="ARBA" id="ARBA00022679"/>
    </source>
</evidence>
<evidence type="ECO:0000256" key="4">
    <source>
        <dbReference type="ARBA" id="ARBA00022737"/>
    </source>
</evidence>
<comment type="catalytic activity">
    <reaction evidence="5 6">
        <text>geranylgeranyl diphosphate + L-cysteinyl-[protein] = S-geranylgeranyl-L-cysteinyl-[protein] + diphosphate</text>
        <dbReference type="Rhea" id="RHEA:21240"/>
        <dbReference type="Rhea" id="RHEA-COMP:10131"/>
        <dbReference type="Rhea" id="RHEA-COMP:11537"/>
        <dbReference type="ChEBI" id="CHEBI:29950"/>
        <dbReference type="ChEBI" id="CHEBI:33019"/>
        <dbReference type="ChEBI" id="CHEBI:57533"/>
        <dbReference type="ChEBI" id="CHEBI:86021"/>
        <dbReference type="EC" id="2.5.1.60"/>
    </reaction>
</comment>
<keyword evidence="3 6" id="KW-0808">Transferase</keyword>
<comment type="similarity">
    <text evidence="1 6">Belongs to the protein prenyltransferase subunit alpha family.</text>
</comment>
<evidence type="ECO:0000256" key="6">
    <source>
        <dbReference type="RuleBase" id="RU367120"/>
    </source>
</evidence>
<gene>
    <name evidence="8" type="ORF">BJ554DRAFT_1977</name>
</gene>
<evidence type="ECO:0000256" key="7">
    <source>
        <dbReference type="SAM" id="MobiDB-lite"/>
    </source>
</evidence>
<name>A0A8H7ZR59_9FUNG</name>
<dbReference type="GO" id="GO:0004663">
    <property type="term" value="F:Rab geranylgeranyltransferase activity"/>
    <property type="evidence" value="ECO:0007669"/>
    <property type="project" value="UniProtKB-UniRule"/>
</dbReference>
<protein>
    <recommendedName>
        <fullName evidence="6">Geranylgeranyl transferase type-2 subunit alpha</fullName>
        <ecNumber evidence="6">2.5.1.60</ecNumber>
    </recommendedName>
    <alternativeName>
        <fullName evidence="6">Geranylgeranyl transferase type II subunit alpha</fullName>
    </alternativeName>
</protein>
<dbReference type="PANTHER" id="PTHR11129">
    <property type="entry name" value="PROTEIN FARNESYLTRANSFERASE ALPHA SUBUNIT/RAB GERANYLGERANYL TRANSFERASE ALPHA SUBUNIT"/>
    <property type="match status" value="1"/>
</dbReference>
<accession>A0A8H7ZR59</accession>
<evidence type="ECO:0000313" key="9">
    <source>
        <dbReference type="Proteomes" id="UP000673691"/>
    </source>
</evidence>
<dbReference type="EMBL" id="JAEFCI010009296">
    <property type="protein sequence ID" value="KAG5457902.1"/>
    <property type="molecule type" value="Genomic_DNA"/>
</dbReference>
<dbReference type="SUPFAM" id="SSF48439">
    <property type="entry name" value="Protein prenylyltransferase"/>
    <property type="match status" value="1"/>
</dbReference>
<proteinExistence type="inferred from homology"/>
<feature type="region of interest" description="Disordered" evidence="7">
    <location>
        <begin position="1"/>
        <end position="48"/>
    </location>
</feature>
<evidence type="ECO:0000256" key="5">
    <source>
        <dbReference type="ARBA" id="ARBA00047658"/>
    </source>
</evidence>
<organism evidence="8 9">
    <name type="scientific">Olpidium bornovanus</name>
    <dbReference type="NCBI Taxonomy" id="278681"/>
    <lineage>
        <taxon>Eukaryota</taxon>
        <taxon>Fungi</taxon>
        <taxon>Fungi incertae sedis</taxon>
        <taxon>Olpidiomycota</taxon>
        <taxon>Olpidiomycotina</taxon>
        <taxon>Olpidiomycetes</taxon>
        <taxon>Olpidiales</taxon>
        <taxon>Olpidiaceae</taxon>
        <taxon>Olpidium</taxon>
    </lineage>
</organism>
<dbReference type="GO" id="GO:0005968">
    <property type="term" value="C:Rab-protein geranylgeranyltransferase complex"/>
    <property type="evidence" value="ECO:0007669"/>
    <property type="project" value="TreeGrafter"/>
</dbReference>
<keyword evidence="9" id="KW-1185">Reference proteome</keyword>
<dbReference type="Pfam" id="PF01239">
    <property type="entry name" value="PPTA"/>
    <property type="match status" value="2"/>
</dbReference>
<evidence type="ECO:0000256" key="2">
    <source>
        <dbReference type="ARBA" id="ARBA00022602"/>
    </source>
</evidence>
<dbReference type="Gene3D" id="1.25.40.120">
    <property type="entry name" value="Protein prenylyltransferase"/>
    <property type="match status" value="1"/>
</dbReference>
<sequence>MVSAEAPPGRPHGARATAGRKSRRPPRSRPLAARRRKRRSSSTLPCATSSSRLYGARGTVLCYFSRTGLETGPFFRAKKEVFNDSRTRSKNEAWRDAWDSVDPALTDEALALSAKLASANPEMYTAWNLRRKALLKRTASCSQDEAQALLTAELRMLEDAGRAYPKSYWILNHRRWVLENMPNPDWRHEMKLVAAVLEKDDRNCGSGQRLVLRERGVPGAFARETLRGGTLILTWHPSSGAHSPRVGLPPTHCAEARGRVWDNCPGVYELGAPFHVEEDSGKLQQLLSVALPFQAVGSDRGGRRR</sequence>
<keyword evidence="4" id="KW-0677">Repeat</keyword>
<reference evidence="8 9" key="1">
    <citation type="journal article" name="Sci. Rep.">
        <title>Genome-scale phylogenetic analyses confirm Olpidium as the closest living zoosporic fungus to the non-flagellated, terrestrial fungi.</title>
        <authorList>
            <person name="Chang Y."/>
            <person name="Rochon D."/>
            <person name="Sekimoto S."/>
            <person name="Wang Y."/>
            <person name="Chovatia M."/>
            <person name="Sandor L."/>
            <person name="Salamov A."/>
            <person name="Grigoriev I.V."/>
            <person name="Stajich J.E."/>
            <person name="Spatafora J.W."/>
        </authorList>
    </citation>
    <scope>NUCLEOTIDE SEQUENCE [LARGE SCALE GENOMIC DNA]</scope>
    <source>
        <strain evidence="8">S191</strain>
    </source>
</reference>
<dbReference type="PROSITE" id="PS51147">
    <property type="entry name" value="PFTA"/>
    <property type="match status" value="1"/>
</dbReference>
<comment type="caution">
    <text evidence="8">The sequence shown here is derived from an EMBL/GenBank/DDBJ whole genome shotgun (WGS) entry which is preliminary data.</text>
</comment>
<evidence type="ECO:0000256" key="1">
    <source>
        <dbReference type="ARBA" id="ARBA00006734"/>
    </source>
</evidence>
<dbReference type="PANTHER" id="PTHR11129:SF2">
    <property type="entry name" value="GERANYLGERANYL TRANSFERASE TYPE-2 SUBUNIT ALPHA"/>
    <property type="match status" value="1"/>
</dbReference>
<keyword evidence="2 6" id="KW-0637">Prenyltransferase</keyword>
<comment type="function">
    <text evidence="6">Catalyzes the transfer of a geranyl-geranyl moiety from geranyl-geranyl pyrophosphate to cysteines occuring in specific C-terminal amino acid sequences.</text>
</comment>